<dbReference type="NCBIfam" id="TIGR01144">
    <property type="entry name" value="ATP_synt_b"/>
    <property type="match status" value="1"/>
</dbReference>
<evidence type="ECO:0000256" key="11">
    <source>
        <dbReference type="ARBA" id="ARBA00023136"/>
    </source>
</evidence>
<comment type="function">
    <text evidence="13">F(1)F(0) ATP synthase produces ATP from ADP in the presence of a proton or sodium gradient. F-type ATPases consist of two structural domains, F(1) containing the extramembraneous catalytic core and F(0) containing the membrane proton channel, linked together by a central stalk and a peripheral stalk. During catalysis, ATP synthesis in the catalytic domain of F(1) is coupled via a rotary mechanism of the central stalk subunits to proton translocation.</text>
</comment>
<keyword evidence="5" id="KW-1003">Cell membrane</keyword>
<gene>
    <name evidence="15" type="ORF">METZ01_LOCUS63125</name>
</gene>
<dbReference type="Gene3D" id="6.10.250.1580">
    <property type="match status" value="1"/>
</dbReference>
<keyword evidence="4" id="KW-0813">Transport</keyword>
<evidence type="ECO:0000256" key="8">
    <source>
        <dbReference type="ARBA" id="ARBA00022781"/>
    </source>
</evidence>
<evidence type="ECO:0000256" key="10">
    <source>
        <dbReference type="ARBA" id="ARBA00023065"/>
    </source>
</evidence>
<evidence type="ECO:0000256" key="2">
    <source>
        <dbReference type="ARBA" id="ARBA00004308"/>
    </source>
</evidence>
<keyword evidence="9 14" id="KW-1133">Transmembrane helix</keyword>
<dbReference type="Pfam" id="PF00430">
    <property type="entry name" value="ATP-synt_B"/>
    <property type="match status" value="1"/>
</dbReference>
<dbReference type="GO" id="GO:0045259">
    <property type="term" value="C:proton-transporting ATP synthase complex"/>
    <property type="evidence" value="ECO:0007669"/>
    <property type="project" value="UniProtKB-KW"/>
</dbReference>
<sequence>MNINVTLIVQMIVFATVVWFSMKFIWPMIMEAIEERNKTISEGLAAAEQGQKKLIDAESEATVLISKARKQASSILDQANSRATSIMEDAKSDGEKKRARILTTAQEEAEQEAIKLKEGLKSEVASLAIAGAEKILTREIKASDHETLLKKLAKKIK</sequence>
<keyword evidence="12" id="KW-0066">ATP synthesis</keyword>
<dbReference type="PANTHER" id="PTHR33445:SF1">
    <property type="entry name" value="ATP SYNTHASE SUBUNIT B"/>
    <property type="match status" value="1"/>
</dbReference>
<dbReference type="CDD" id="cd06503">
    <property type="entry name" value="ATP-synt_Fo_b"/>
    <property type="match status" value="1"/>
</dbReference>
<keyword evidence="7 14" id="KW-0812">Transmembrane</keyword>
<evidence type="ECO:0000313" key="15">
    <source>
        <dbReference type="EMBL" id="SVA10271.1"/>
    </source>
</evidence>
<feature type="transmembrane region" description="Helical" evidence="14">
    <location>
        <begin position="6"/>
        <end position="26"/>
    </location>
</feature>
<evidence type="ECO:0000256" key="5">
    <source>
        <dbReference type="ARBA" id="ARBA00022475"/>
    </source>
</evidence>
<evidence type="ECO:0000256" key="14">
    <source>
        <dbReference type="SAM" id="Phobius"/>
    </source>
</evidence>
<organism evidence="15">
    <name type="scientific">marine metagenome</name>
    <dbReference type="NCBI Taxonomy" id="408172"/>
    <lineage>
        <taxon>unclassified sequences</taxon>
        <taxon>metagenomes</taxon>
        <taxon>ecological metagenomes</taxon>
    </lineage>
</organism>
<dbReference type="NCBIfam" id="NF004411">
    <property type="entry name" value="PRK05759.1-2"/>
    <property type="match status" value="1"/>
</dbReference>
<evidence type="ECO:0000256" key="3">
    <source>
        <dbReference type="ARBA" id="ARBA00005513"/>
    </source>
</evidence>
<dbReference type="GO" id="GO:0046961">
    <property type="term" value="F:proton-transporting ATPase activity, rotational mechanism"/>
    <property type="evidence" value="ECO:0007669"/>
    <property type="project" value="TreeGrafter"/>
</dbReference>
<keyword evidence="8" id="KW-0375">Hydrogen ion transport</keyword>
<dbReference type="InterPro" id="IPR028987">
    <property type="entry name" value="ATP_synth_B-like_membr_sf"/>
</dbReference>
<dbReference type="GO" id="GO:0012505">
    <property type="term" value="C:endomembrane system"/>
    <property type="evidence" value="ECO:0007669"/>
    <property type="project" value="UniProtKB-SubCell"/>
</dbReference>
<dbReference type="InterPro" id="IPR005864">
    <property type="entry name" value="ATP_synth_F0_bsu_bac"/>
</dbReference>
<dbReference type="SUPFAM" id="SSF81573">
    <property type="entry name" value="F1F0 ATP synthase subunit B, membrane domain"/>
    <property type="match status" value="1"/>
</dbReference>
<evidence type="ECO:0000256" key="13">
    <source>
        <dbReference type="ARBA" id="ARBA00025198"/>
    </source>
</evidence>
<name>A0A381T3X7_9ZZZZ</name>
<accession>A0A381T3X7</accession>
<dbReference type="AlphaFoldDB" id="A0A381T3X7"/>
<evidence type="ECO:0000256" key="9">
    <source>
        <dbReference type="ARBA" id="ARBA00022989"/>
    </source>
</evidence>
<evidence type="ECO:0000256" key="6">
    <source>
        <dbReference type="ARBA" id="ARBA00022547"/>
    </source>
</evidence>
<dbReference type="GO" id="GO:0015986">
    <property type="term" value="P:proton motive force-driven ATP synthesis"/>
    <property type="evidence" value="ECO:0007669"/>
    <property type="project" value="InterPro"/>
</dbReference>
<evidence type="ECO:0000256" key="7">
    <source>
        <dbReference type="ARBA" id="ARBA00022692"/>
    </source>
</evidence>
<protein>
    <submittedName>
        <fullName evidence="15">Uncharacterized protein</fullName>
    </submittedName>
</protein>
<dbReference type="InterPro" id="IPR002146">
    <property type="entry name" value="ATP_synth_b/b'su_bac/chlpt"/>
</dbReference>
<proteinExistence type="inferred from homology"/>
<dbReference type="InterPro" id="IPR050059">
    <property type="entry name" value="ATP_synthase_B_chain"/>
</dbReference>
<comment type="similarity">
    <text evidence="3">Belongs to the ATPase B chain family.</text>
</comment>
<keyword evidence="11 14" id="KW-0472">Membrane</keyword>
<evidence type="ECO:0000256" key="12">
    <source>
        <dbReference type="ARBA" id="ARBA00023310"/>
    </source>
</evidence>
<evidence type="ECO:0000256" key="1">
    <source>
        <dbReference type="ARBA" id="ARBA00004167"/>
    </source>
</evidence>
<keyword evidence="10" id="KW-0406">Ion transport</keyword>
<keyword evidence="6" id="KW-0138">CF(0)</keyword>
<comment type="subcellular location">
    <subcellularLocation>
        <location evidence="2">Endomembrane system</location>
    </subcellularLocation>
    <subcellularLocation>
        <location evidence="1">Membrane</location>
        <topology evidence="1">Single-pass membrane protein</topology>
    </subcellularLocation>
</comment>
<dbReference type="EMBL" id="UINC01003911">
    <property type="protein sequence ID" value="SVA10271.1"/>
    <property type="molecule type" value="Genomic_DNA"/>
</dbReference>
<dbReference type="HAMAP" id="MF_01398">
    <property type="entry name" value="ATP_synth_b_bprime"/>
    <property type="match status" value="1"/>
</dbReference>
<evidence type="ECO:0000256" key="4">
    <source>
        <dbReference type="ARBA" id="ARBA00022448"/>
    </source>
</evidence>
<dbReference type="PANTHER" id="PTHR33445">
    <property type="entry name" value="ATP SYNTHASE SUBUNIT B', CHLOROPLASTIC"/>
    <property type="match status" value="1"/>
</dbReference>
<reference evidence="15" key="1">
    <citation type="submission" date="2018-05" db="EMBL/GenBank/DDBJ databases">
        <authorList>
            <person name="Lanie J.A."/>
            <person name="Ng W.-L."/>
            <person name="Kazmierczak K.M."/>
            <person name="Andrzejewski T.M."/>
            <person name="Davidsen T.M."/>
            <person name="Wayne K.J."/>
            <person name="Tettelin H."/>
            <person name="Glass J.I."/>
            <person name="Rusch D."/>
            <person name="Podicherti R."/>
            <person name="Tsui H.-C.T."/>
            <person name="Winkler M.E."/>
        </authorList>
    </citation>
    <scope>NUCLEOTIDE SEQUENCE</scope>
</reference>